<dbReference type="InterPro" id="IPR036322">
    <property type="entry name" value="WD40_repeat_dom_sf"/>
</dbReference>
<gene>
    <name evidence="2" type="ORF">GOP47_0023536</name>
</gene>
<feature type="repeat" description="WD" evidence="1">
    <location>
        <begin position="284"/>
        <end position="316"/>
    </location>
</feature>
<accession>A0A9D4Z605</accession>
<dbReference type="InterPro" id="IPR015943">
    <property type="entry name" value="WD40/YVTN_repeat-like_dom_sf"/>
</dbReference>
<keyword evidence="1" id="KW-0853">WD repeat</keyword>
<sequence>MAREAKLSRTLDGHTRAVLCCHAPLSHPDLLATSAQDGTVSLYDLRNKENVQRYECFGGEAVSSVCFTPARSDIFYASAGASVYCIDTRLGSVSEATMKFDYNNDEINQVALNQKASYLAAADDSGEIKVIDLENRKLQKTLRGVHTNICSTVQFHPHRPWELISGGLDSKIVKWDFNKGRPMKVFDEGIGAVQPGVSGQFCNPPFVHVLAAPECKVAGKGGKVLAVARGNGAVEICDLALEKCHELRLCGAIANNDGQDKGSKGKTIQQEAVDGAQEAVEGRHLSAASSVTFARFEESRSFVISGSNDKGIKMWDWCKESDTVSVERSSRNTFCGQLLLNVRHKRKVNWICTAARSSENVFVADTSKRLSVYTFL</sequence>
<evidence type="ECO:0000313" key="3">
    <source>
        <dbReference type="Proteomes" id="UP000886520"/>
    </source>
</evidence>
<reference evidence="2" key="1">
    <citation type="submission" date="2021-01" db="EMBL/GenBank/DDBJ databases">
        <title>Adiantum capillus-veneris genome.</title>
        <authorList>
            <person name="Fang Y."/>
            <person name="Liao Q."/>
        </authorList>
    </citation>
    <scope>NUCLEOTIDE SEQUENCE</scope>
    <source>
        <strain evidence="2">H3</strain>
        <tissue evidence="2">Leaf</tissue>
    </source>
</reference>
<dbReference type="Gene3D" id="2.130.10.10">
    <property type="entry name" value="YVTN repeat-like/Quinoprotein amine dehydrogenase"/>
    <property type="match status" value="2"/>
</dbReference>
<organism evidence="2 3">
    <name type="scientific">Adiantum capillus-veneris</name>
    <name type="common">Maidenhair fern</name>
    <dbReference type="NCBI Taxonomy" id="13818"/>
    <lineage>
        <taxon>Eukaryota</taxon>
        <taxon>Viridiplantae</taxon>
        <taxon>Streptophyta</taxon>
        <taxon>Embryophyta</taxon>
        <taxon>Tracheophyta</taxon>
        <taxon>Polypodiopsida</taxon>
        <taxon>Polypodiidae</taxon>
        <taxon>Polypodiales</taxon>
        <taxon>Pteridineae</taxon>
        <taxon>Pteridaceae</taxon>
        <taxon>Vittarioideae</taxon>
        <taxon>Adiantum</taxon>
    </lineage>
</organism>
<dbReference type="Pfam" id="PF00400">
    <property type="entry name" value="WD40"/>
    <property type="match status" value="3"/>
</dbReference>
<protein>
    <submittedName>
        <fullName evidence="2">Uncharacterized protein</fullName>
    </submittedName>
</protein>
<dbReference type="OrthoDB" id="2161379at2759"/>
<dbReference type="PANTHER" id="PTHR45296">
    <property type="entry name" value="TRANSDUCIN/WD40 REPEAT-LIKE SUPERFAMILY PROTEIN"/>
    <property type="match status" value="1"/>
</dbReference>
<keyword evidence="3" id="KW-1185">Reference proteome</keyword>
<comment type="caution">
    <text evidence="2">The sequence shown here is derived from an EMBL/GenBank/DDBJ whole genome shotgun (WGS) entry which is preliminary data.</text>
</comment>
<dbReference type="Proteomes" id="UP000886520">
    <property type="component" value="Chromosome 23"/>
</dbReference>
<dbReference type="PANTHER" id="PTHR45296:SF1">
    <property type="entry name" value="TRANSDUCIN_WD40 REPEAT-LIKE SUPERFAMILY PROTEIN"/>
    <property type="match status" value="1"/>
</dbReference>
<proteinExistence type="predicted"/>
<evidence type="ECO:0000313" key="2">
    <source>
        <dbReference type="EMBL" id="KAI5061031.1"/>
    </source>
</evidence>
<dbReference type="AlphaFoldDB" id="A0A9D4Z605"/>
<dbReference type="EMBL" id="JABFUD020000023">
    <property type="protein sequence ID" value="KAI5061031.1"/>
    <property type="molecule type" value="Genomic_DNA"/>
</dbReference>
<dbReference type="InterPro" id="IPR001680">
    <property type="entry name" value="WD40_rpt"/>
</dbReference>
<dbReference type="SUPFAM" id="SSF50978">
    <property type="entry name" value="WD40 repeat-like"/>
    <property type="match status" value="1"/>
</dbReference>
<dbReference type="SMART" id="SM00320">
    <property type="entry name" value="WD40"/>
    <property type="match status" value="5"/>
</dbReference>
<evidence type="ECO:0000256" key="1">
    <source>
        <dbReference type="PROSITE-ProRule" id="PRU00221"/>
    </source>
</evidence>
<name>A0A9D4Z605_ADICA</name>
<feature type="repeat" description="WD" evidence="1">
    <location>
        <begin position="11"/>
        <end position="53"/>
    </location>
</feature>
<dbReference type="PROSITE" id="PS50082">
    <property type="entry name" value="WD_REPEATS_2"/>
    <property type="match status" value="2"/>
</dbReference>